<dbReference type="AlphaFoldDB" id="A0A0R1S4B1"/>
<dbReference type="InterPro" id="IPR050624">
    <property type="entry name" value="HTH-type_Tx_Regulator"/>
</dbReference>
<dbReference type="OrthoDB" id="9810250at2"/>
<dbReference type="PATRIC" id="fig|1423747.3.peg.1302"/>
<dbReference type="SUPFAM" id="SSF46689">
    <property type="entry name" value="Homeodomain-like"/>
    <property type="match status" value="1"/>
</dbReference>
<dbReference type="GO" id="GO:0003677">
    <property type="term" value="F:DNA binding"/>
    <property type="evidence" value="ECO:0007669"/>
    <property type="project" value="UniProtKB-UniRule"/>
</dbReference>
<keyword evidence="1 2" id="KW-0238">DNA-binding</keyword>
<feature type="DNA-binding region" description="H-T-H motif" evidence="2">
    <location>
        <begin position="26"/>
        <end position="45"/>
    </location>
</feature>
<comment type="caution">
    <text evidence="4">The sequence shown here is derived from an EMBL/GenBank/DDBJ whole genome shotgun (WGS) entry which is preliminary data.</text>
</comment>
<evidence type="ECO:0000259" key="3">
    <source>
        <dbReference type="PROSITE" id="PS50977"/>
    </source>
</evidence>
<dbReference type="InterPro" id="IPR009057">
    <property type="entry name" value="Homeodomain-like_sf"/>
</dbReference>
<dbReference type="Pfam" id="PF14278">
    <property type="entry name" value="TetR_C_8"/>
    <property type="match status" value="1"/>
</dbReference>
<sequence>MSYITQKKIAASFKSLMLEMPLTKISVTTIMTHAAIRRQTFYEYFPDKYALLAWIYDQEVGEYVDDNLSYTHWTLILEQLFQYFDDNRQFYQNALSIEGQNSFESHLLQHVRQLVNTIIKNMITNQGITLSANYQKFLLNYLSGALVTYTTGWLQERHPGSVEQVTTALKMTLTDTLNGLLLRTGHLQ</sequence>
<accession>A0A0R1S4B1</accession>
<reference evidence="4 5" key="1">
    <citation type="journal article" date="2015" name="Genome Announc.">
        <title>Expanding the biotechnology potential of lactobacilli through comparative genomics of 213 strains and associated genera.</title>
        <authorList>
            <person name="Sun Z."/>
            <person name="Harris H.M."/>
            <person name="McCann A."/>
            <person name="Guo C."/>
            <person name="Argimon S."/>
            <person name="Zhang W."/>
            <person name="Yang X."/>
            <person name="Jeffery I.B."/>
            <person name="Cooney J.C."/>
            <person name="Kagawa T.F."/>
            <person name="Liu W."/>
            <person name="Song Y."/>
            <person name="Salvetti E."/>
            <person name="Wrobel A."/>
            <person name="Rasinkangas P."/>
            <person name="Parkhill J."/>
            <person name="Rea M.C."/>
            <person name="O'Sullivan O."/>
            <person name="Ritari J."/>
            <person name="Douillard F.P."/>
            <person name="Paul Ross R."/>
            <person name="Yang R."/>
            <person name="Briner A.E."/>
            <person name="Felis G.E."/>
            <person name="de Vos W.M."/>
            <person name="Barrangou R."/>
            <person name="Klaenhammer T.R."/>
            <person name="Caufield P.W."/>
            <person name="Cui Y."/>
            <person name="Zhang H."/>
            <person name="O'Toole P.W."/>
        </authorList>
    </citation>
    <scope>NUCLEOTIDE SEQUENCE [LARGE SCALE GENOMIC DNA]</scope>
    <source>
        <strain evidence="4 5">DSM 14340</strain>
    </source>
</reference>
<gene>
    <name evidence="4" type="ORF">FC69_GL001276</name>
</gene>
<evidence type="ECO:0000313" key="4">
    <source>
        <dbReference type="EMBL" id="KRL60840.1"/>
    </source>
</evidence>
<name>A0A0R1S4B1_9LACO</name>
<proteinExistence type="predicted"/>
<dbReference type="Proteomes" id="UP000051264">
    <property type="component" value="Unassembled WGS sequence"/>
</dbReference>
<organism evidence="4 5">
    <name type="scientific">Latilactobacillus fuchuensis DSM 14340 = JCM 11249</name>
    <dbReference type="NCBI Taxonomy" id="1423747"/>
    <lineage>
        <taxon>Bacteria</taxon>
        <taxon>Bacillati</taxon>
        <taxon>Bacillota</taxon>
        <taxon>Bacilli</taxon>
        <taxon>Lactobacillales</taxon>
        <taxon>Lactobacillaceae</taxon>
        <taxon>Latilactobacillus</taxon>
    </lineage>
</organism>
<dbReference type="InterPro" id="IPR001647">
    <property type="entry name" value="HTH_TetR"/>
</dbReference>
<dbReference type="InterPro" id="IPR012738">
    <property type="entry name" value="Tscrpt_reg_DhaS"/>
</dbReference>
<evidence type="ECO:0000256" key="2">
    <source>
        <dbReference type="PROSITE-ProRule" id="PRU00335"/>
    </source>
</evidence>
<dbReference type="NCBIfam" id="TIGR02366">
    <property type="entry name" value="DHAK_reg"/>
    <property type="match status" value="1"/>
</dbReference>
<dbReference type="STRING" id="1423747.FC69_GL001276"/>
<feature type="domain" description="HTH tetR-type" evidence="3">
    <location>
        <begin position="3"/>
        <end position="63"/>
    </location>
</feature>
<dbReference type="PROSITE" id="PS50977">
    <property type="entry name" value="HTH_TETR_2"/>
    <property type="match status" value="1"/>
</dbReference>
<dbReference type="RefSeq" id="WP_025082964.1">
    <property type="nucleotide sequence ID" value="NZ_AZEX01000035.1"/>
</dbReference>
<dbReference type="Gene3D" id="1.10.357.10">
    <property type="entry name" value="Tetracycline Repressor, domain 2"/>
    <property type="match status" value="1"/>
</dbReference>
<dbReference type="PANTHER" id="PTHR43479">
    <property type="entry name" value="ACREF/ENVCD OPERON REPRESSOR-RELATED"/>
    <property type="match status" value="1"/>
</dbReference>
<dbReference type="EMBL" id="AZEX01000035">
    <property type="protein sequence ID" value="KRL60840.1"/>
    <property type="molecule type" value="Genomic_DNA"/>
</dbReference>
<dbReference type="PANTHER" id="PTHR43479:SF7">
    <property type="entry name" value="TETR-FAMILY TRANSCRIPTIONAL REGULATOR"/>
    <property type="match status" value="1"/>
</dbReference>
<dbReference type="InterPro" id="IPR039532">
    <property type="entry name" value="TetR_C_Firmicutes"/>
</dbReference>
<evidence type="ECO:0000313" key="5">
    <source>
        <dbReference type="Proteomes" id="UP000051264"/>
    </source>
</evidence>
<dbReference type="eggNOG" id="COG1309">
    <property type="taxonomic scope" value="Bacteria"/>
</dbReference>
<evidence type="ECO:0000256" key="1">
    <source>
        <dbReference type="ARBA" id="ARBA00023125"/>
    </source>
</evidence>
<protein>
    <submittedName>
        <fullName evidence="4">Bacterial regulatory s, tetR family protein</fullName>
    </submittedName>
</protein>